<gene>
    <name evidence="2" type="ORF">Vse01_07040</name>
</gene>
<feature type="transmembrane region" description="Helical" evidence="1">
    <location>
        <begin position="87"/>
        <end position="105"/>
    </location>
</feature>
<dbReference type="OrthoDB" id="3402356at2"/>
<comment type="caution">
    <text evidence="2">The sequence shown here is derived from an EMBL/GenBank/DDBJ whole genome shotgun (WGS) entry which is preliminary data.</text>
</comment>
<keyword evidence="3" id="KW-1185">Reference proteome</keyword>
<keyword evidence="1" id="KW-1133">Transmembrane helix</keyword>
<reference evidence="2" key="1">
    <citation type="submission" date="2021-01" db="EMBL/GenBank/DDBJ databases">
        <title>Whole genome shotgun sequence of Verrucosispora sediminis NBRC 107745.</title>
        <authorList>
            <person name="Komaki H."/>
            <person name="Tamura T."/>
        </authorList>
    </citation>
    <scope>NUCLEOTIDE SEQUENCE</scope>
    <source>
        <strain evidence="2">NBRC 107745</strain>
    </source>
</reference>
<feature type="transmembrane region" description="Helical" evidence="1">
    <location>
        <begin position="111"/>
        <end position="131"/>
    </location>
</feature>
<organism evidence="2 3">
    <name type="scientific">Micromonospora sediminimaris</name>
    <dbReference type="NCBI Taxonomy" id="547162"/>
    <lineage>
        <taxon>Bacteria</taxon>
        <taxon>Bacillati</taxon>
        <taxon>Actinomycetota</taxon>
        <taxon>Actinomycetes</taxon>
        <taxon>Micromonosporales</taxon>
        <taxon>Micromonosporaceae</taxon>
        <taxon>Micromonospora</taxon>
    </lineage>
</organism>
<keyword evidence="1" id="KW-0472">Membrane</keyword>
<feature type="transmembrane region" description="Helical" evidence="1">
    <location>
        <begin position="6"/>
        <end position="24"/>
    </location>
</feature>
<dbReference type="RefSeq" id="WP_093402576.1">
    <property type="nucleotide sequence ID" value="NZ_BOPD01000006.1"/>
</dbReference>
<dbReference type="EMBL" id="BOPD01000006">
    <property type="protein sequence ID" value="GIJ31556.1"/>
    <property type="molecule type" value="Genomic_DNA"/>
</dbReference>
<proteinExistence type="predicted"/>
<dbReference type="Proteomes" id="UP000607311">
    <property type="component" value="Unassembled WGS sequence"/>
</dbReference>
<dbReference type="AlphaFoldDB" id="A0A9W5UP25"/>
<keyword evidence="1" id="KW-0812">Transmembrane</keyword>
<evidence type="ECO:0000256" key="1">
    <source>
        <dbReference type="SAM" id="Phobius"/>
    </source>
</evidence>
<name>A0A9W5UP25_9ACTN</name>
<protein>
    <submittedName>
        <fullName evidence="2">Uncharacterized protein</fullName>
    </submittedName>
</protein>
<accession>A0A9W5UP25</accession>
<feature type="transmembrane region" description="Helical" evidence="1">
    <location>
        <begin position="63"/>
        <end position="80"/>
    </location>
</feature>
<feature type="transmembrane region" description="Helical" evidence="1">
    <location>
        <begin position="36"/>
        <end position="57"/>
    </location>
</feature>
<evidence type="ECO:0000313" key="2">
    <source>
        <dbReference type="EMBL" id="GIJ31556.1"/>
    </source>
</evidence>
<sequence length="148" mass="14905">MNVAAIVGGGLALFIAVAALVHLGRRRATPYALGRSLRLLALGVTLGLAVAMLPATVSDSGAATGYLLGVPTVVALLPLGAELAGRLVGVATTLAAIVMLAWGLLLGLGDGVYFVIPALILGAAAVASITPRRGIPASDYRNRPRTRS</sequence>
<evidence type="ECO:0000313" key="3">
    <source>
        <dbReference type="Proteomes" id="UP000607311"/>
    </source>
</evidence>